<reference evidence="2" key="1">
    <citation type="submission" date="2022-12" db="EMBL/GenBank/DDBJ databases">
        <title>Reference genome sequencing for broad-spectrum identification of bacterial and archaeal isolates by mass spectrometry.</title>
        <authorList>
            <person name="Sekiguchi Y."/>
            <person name="Tourlousse D.M."/>
        </authorList>
    </citation>
    <scope>NUCLEOTIDE SEQUENCE</scope>
    <source>
        <strain evidence="2">14</strain>
    </source>
</reference>
<evidence type="ECO:0000313" key="2">
    <source>
        <dbReference type="EMBL" id="GLI28175.1"/>
    </source>
</evidence>
<evidence type="ECO:0000256" key="1">
    <source>
        <dbReference type="SAM" id="Phobius"/>
    </source>
</evidence>
<feature type="transmembrane region" description="Helical" evidence="1">
    <location>
        <begin position="135"/>
        <end position="158"/>
    </location>
</feature>
<keyword evidence="3" id="KW-1185">Reference proteome</keyword>
<name>A0A9W6CYV9_9MICO</name>
<feature type="transmembrane region" description="Helical" evidence="1">
    <location>
        <begin position="18"/>
        <end position="38"/>
    </location>
</feature>
<feature type="transmembrane region" description="Helical" evidence="1">
    <location>
        <begin position="44"/>
        <end position="64"/>
    </location>
</feature>
<protein>
    <submittedName>
        <fullName evidence="2">Uncharacterized protein</fullName>
    </submittedName>
</protein>
<dbReference type="Proteomes" id="UP001144396">
    <property type="component" value="Unassembled WGS sequence"/>
</dbReference>
<dbReference type="AlphaFoldDB" id="A0A9W6CYV9"/>
<feature type="transmembrane region" description="Helical" evidence="1">
    <location>
        <begin position="103"/>
        <end position="123"/>
    </location>
</feature>
<keyword evidence="1" id="KW-1133">Transmembrane helix</keyword>
<organism evidence="2 3">
    <name type="scientific">Agromyces rhizosphaerae</name>
    <dbReference type="NCBI Taxonomy" id="88374"/>
    <lineage>
        <taxon>Bacteria</taxon>
        <taxon>Bacillati</taxon>
        <taxon>Actinomycetota</taxon>
        <taxon>Actinomycetes</taxon>
        <taxon>Micrococcales</taxon>
        <taxon>Microbacteriaceae</taxon>
        <taxon>Agromyces</taxon>
    </lineage>
</organism>
<keyword evidence="1" id="KW-0472">Membrane</keyword>
<sequence>MPDESTTEPMSLGGFLRFYLRGGYVIPVLISPFAGLFYEAEPVGIALIAAGFLVVTLGLAFASYRRHHAARHYEAPTVQAAGELPASALTPPDRLERRRGLAIVWWALVLGSGAAIVWGYALLIGAGGFSVSSTLLPYELLAVVVAVGWFMVAAQFVWMRPVLARNARLAARHPDALVLTAYQGYSDGISSGGVLDQVTDAGRAWWRVGLPMIFTLVVDADGIGFWRGGLRPRRQYHVPWRLVARSAPSFVTTGDSRSTGPRPGVELTFREYDGELFLGLHVVEFRPARANLWVGNPYGSRDVVEAVAAAIDARHPEGDRRFRGYTIDELREVIAELESDGEDEIVAETLAEAREWIAARGGTAPPGGDWLLERLAADDSTARSLP</sequence>
<keyword evidence="1" id="KW-0812">Transmembrane</keyword>
<dbReference type="RefSeq" id="WP_281885320.1">
    <property type="nucleotide sequence ID" value="NZ_BSDP01000001.1"/>
</dbReference>
<accession>A0A9W6CYV9</accession>
<proteinExistence type="predicted"/>
<gene>
    <name evidence="2" type="ORF">ARHIZOSPH14_24170</name>
</gene>
<evidence type="ECO:0000313" key="3">
    <source>
        <dbReference type="Proteomes" id="UP001144396"/>
    </source>
</evidence>
<comment type="caution">
    <text evidence="2">The sequence shown here is derived from an EMBL/GenBank/DDBJ whole genome shotgun (WGS) entry which is preliminary data.</text>
</comment>
<dbReference type="EMBL" id="BSDP01000001">
    <property type="protein sequence ID" value="GLI28175.1"/>
    <property type="molecule type" value="Genomic_DNA"/>
</dbReference>